<accession>A0A9P6GJQ1</accession>
<feature type="transmembrane region" description="Helical" evidence="1">
    <location>
        <begin position="49"/>
        <end position="67"/>
    </location>
</feature>
<evidence type="ECO:0000313" key="3">
    <source>
        <dbReference type="Proteomes" id="UP000756921"/>
    </source>
</evidence>
<keyword evidence="1" id="KW-0472">Membrane</keyword>
<proteinExistence type="predicted"/>
<evidence type="ECO:0000313" key="2">
    <source>
        <dbReference type="EMBL" id="KAF9736653.1"/>
    </source>
</evidence>
<gene>
    <name evidence="2" type="ORF">PMIN01_04432</name>
</gene>
<dbReference type="EMBL" id="WJXW01000004">
    <property type="protein sequence ID" value="KAF9736653.1"/>
    <property type="molecule type" value="Genomic_DNA"/>
</dbReference>
<organism evidence="2 3">
    <name type="scientific">Paraphaeosphaeria minitans</name>
    <dbReference type="NCBI Taxonomy" id="565426"/>
    <lineage>
        <taxon>Eukaryota</taxon>
        <taxon>Fungi</taxon>
        <taxon>Dikarya</taxon>
        <taxon>Ascomycota</taxon>
        <taxon>Pezizomycotina</taxon>
        <taxon>Dothideomycetes</taxon>
        <taxon>Pleosporomycetidae</taxon>
        <taxon>Pleosporales</taxon>
        <taxon>Massarineae</taxon>
        <taxon>Didymosphaeriaceae</taxon>
        <taxon>Paraphaeosphaeria</taxon>
    </lineage>
</organism>
<evidence type="ECO:0000256" key="1">
    <source>
        <dbReference type="SAM" id="Phobius"/>
    </source>
</evidence>
<reference evidence="2" key="1">
    <citation type="journal article" date="2020" name="Mol. Plant Microbe Interact.">
        <title>Genome Sequence of the Biocontrol Agent Coniothyrium minitans strain Conio (IMI 134523).</title>
        <authorList>
            <person name="Patel D."/>
            <person name="Shittu T.A."/>
            <person name="Baroncelli R."/>
            <person name="Muthumeenakshi S."/>
            <person name="Osborne T.H."/>
            <person name="Janganan T.K."/>
            <person name="Sreenivasaprasad S."/>
        </authorList>
    </citation>
    <scope>NUCLEOTIDE SEQUENCE</scope>
    <source>
        <strain evidence="2">Conio</strain>
    </source>
</reference>
<protein>
    <submittedName>
        <fullName evidence="2">Uncharacterized protein</fullName>
    </submittedName>
</protein>
<comment type="caution">
    <text evidence="2">The sequence shown here is derived from an EMBL/GenBank/DDBJ whole genome shotgun (WGS) entry which is preliminary data.</text>
</comment>
<keyword evidence="1" id="KW-0812">Transmembrane</keyword>
<name>A0A9P6GJQ1_9PLEO</name>
<sequence length="100" mass="11460">MERDCTIGYDCRFFILCAIRVFHVELLSERASDSSNVLVSAISIGRQRYVFFSLFSNIIIFVTRIPVPSREALRREFGGSEYPFFPTLRLGAWISLTDDG</sequence>
<keyword evidence="3" id="KW-1185">Reference proteome</keyword>
<keyword evidence="1" id="KW-1133">Transmembrane helix</keyword>
<dbReference type="AlphaFoldDB" id="A0A9P6GJQ1"/>
<dbReference type="Proteomes" id="UP000756921">
    <property type="component" value="Unassembled WGS sequence"/>
</dbReference>